<proteinExistence type="predicted"/>
<dbReference type="PANTHER" id="PTHR45737">
    <property type="entry name" value="VON WILLEBRAND FACTOR A DOMAIN-CONTAINING PROTEIN 5A"/>
    <property type="match status" value="1"/>
</dbReference>
<gene>
    <name evidence="4" type="ORF">ENK44_08050</name>
</gene>
<feature type="domain" description="VWFA" evidence="2">
    <location>
        <begin position="271"/>
        <end position="447"/>
    </location>
</feature>
<dbReference type="AlphaFoldDB" id="A0A7V4WVQ1"/>
<dbReference type="EMBL" id="DRQG01000075">
    <property type="protein sequence ID" value="HGY55636.1"/>
    <property type="molecule type" value="Genomic_DNA"/>
</dbReference>
<feature type="chain" id="PRO_5030644267" evidence="1">
    <location>
        <begin position="20"/>
        <end position="729"/>
    </location>
</feature>
<keyword evidence="1" id="KW-0732">Signal</keyword>
<protein>
    <submittedName>
        <fullName evidence="4">VWA domain-containing protein</fullName>
    </submittedName>
</protein>
<evidence type="ECO:0000256" key="1">
    <source>
        <dbReference type="SAM" id="SignalP"/>
    </source>
</evidence>
<dbReference type="Proteomes" id="UP000885779">
    <property type="component" value="Unassembled WGS sequence"/>
</dbReference>
<feature type="domain" description="VIT" evidence="3">
    <location>
        <begin position="23"/>
        <end position="151"/>
    </location>
</feature>
<sequence length="729" mass="82815">MKRFFSFALVLFSITALHAQGRLIIERPPRNFSSDQVYLKEVNGRIYLNNGAGEITLQQIFFNQSNHRLEGTYLFPLPKDARLSDFYLYINGKKTRGQLLDGDKARQTYQQIVRSMRDPALLEYSRQNLFKARIFPIEPQKERKIELSYVQTLTFDNDTYRFTVPLRQSGQGKIERFQLKIELQSDQPIAQVYSPSHRIQVDRQDRKHFTITVDEVNLAGDKDFILYYSLVKNEVNASLITFRPRTDRDGYFLLMMRPDIDQRQTKTIAKDVIFVIDNSGSMSGEKIEQARQALRFCLNTLDSRDRFAIIGFSSGINAFQRRLVRADSEQKQNAAYFIDNLSANGGTNIDAALQYALKMKDSDDGRSTSIVFLTDGLPTEGETGLGRILQNVAAAGKSFYRIFSFGVGYDVNTFLLDKLSEDQHGTSAYVKPGENIETEISSLFAKISSPLLMDVQVHFSGGDVYDIYPKTLPDFFAGQRVLVFGRYRTPGAVTVTLQGRQGEKTRRFSYEMQFGRRVTDNDFVSKLWANRKVAYLLQQIRFNGENPEWVASVKALGEEYGLVTPYTSYLVTEQRKELVRAQSASAPAMQRLRSKQQAMDLQAEADEESAGSQVFFDALASQPLAASASSGKKAVMSSRIMKKVASAEREQEMLITMRRINGKTFYLKNGVWTEQGLPQPQRIDKKLTFLSDAYFAFLAQNPQAGKILALGEKVIFNWKGKVYEIAASF</sequence>
<dbReference type="SUPFAM" id="SSF53300">
    <property type="entry name" value="vWA-like"/>
    <property type="match status" value="1"/>
</dbReference>
<organism evidence="4">
    <name type="scientific">Caldithrix abyssi</name>
    <dbReference type="NCBI Taxonomy" id="187145"/>
    <lineage>
        <taxon>Bacteria</taxon>
        <taxon>Pseudomonadati</taxon>
        <taxon>Calditrichota</taxon>
        <taxon>Calditrichia</taxon>
        <taxon>Calditrichales</taxon>
        <taxon>Calditrichaceae</taxon>
        <taxon>Caldithrix</taxon>
    </lineage>
</organism>
<dbReference type="InterPro" id="IPR002035">
    <property type="entry name" value="VWF_A"/>
</dbReference>
<dbReference type="Gene3D" id="3.40.50.410">
    <property type="entry name" value="von Willebrand factor, type A domain"/>
    <property type="match status" value="1"/>
</dbReference>
<dbReference type="PANTHER" id="PTHR45737:SF6">
    <property type="entry name" value="VON WILLEBRAND FACTOR A DOMAIN-CONTAINING PROTEIN 5A"/>
    <property type="match status" value="1"/>
</dbReference>
<evidence type="ECO:0000259" key="3">
    <source>
        <dbReference type="PROSITE" id="PS51468"/>
    </source>
</evidence>
<reference evidence="4" key="1">
    <citation type="journal article" date="2020" name="mSystems">
        <title>Genome- and Community-Level Interaction Insights into Carbon Utilization and Element Cycling Functions of Hydrothermarchaeota in Hydrothermal Sediment.</title>
        <authorList>
            <person name="Zhou Z."/>
            <person name="Liu Y."/>
            <person name="Xu W."/>
            <person name="Pan J."/>
            <person name="Luo Z.H."/>
            <person name="Li M."/>
        </authorList>
    </citation>
    <scope>NUCLEOTIDE SEQUENCE [LARGE SCALE GENOMIC DNA]</scope>
    <source>
        <strain evidence="4">HyVt-577</strain>
    </source>
</reference>
<feature type="signal peptide" evidence="1">
    <location>
        <begin position="1"/>
        <end position="19"/>
    </location>
</feature>
<evidence type="ECO:0000313" key="4">
    <source>
        <dbReference type="EMBL" id="HGY55636.1"/>
    </source>
</evidence>
<dbReference type="Pfam" id="PF08487">
    <property type="entry name" value="VIT"/>
    <property type="match status" value="1"/>
</dbReference>
<dbReference type="Pfam" id="PF13768">
    <property type="entry name" value="VWA_3"/>
    <property type="match status" value="1"/>
</dbReference>
<dbReference type="PROSITE" id="PS51468">
    <property type="entry name" value="VIT"/>
    <property type="match status" value="1"/>
</dbReference>
<dbReference type="SMART" id="SM00327">
    <property type="entry name" value="VWA"/>
    <property type="match status" value="1"/>
</dbReference>
<name>A0A7V4WVQ1_CALAY</name>
<evidence type="ECO:0000259" key="2">
    <source>
        <dbReference type="PROSITE" id="PS50234"/>
    </source>
</evidence>
<dbReference type="SMART" id="SM00609">
    <property type="entry name" value="VIT"/>
    <property type="match status" value="1"/>
</dbReference>
<accession>A0A7V4WVQ1</accession>
<dbReference type="PROSITE" id="PS50234">
    <property type="entry name" value="VWFA"/>
    <property type="match status" value="1"/>
</dbReference>
<dbReference type="InterPro" id="IPR036465">
    <property type="entry name" value="vWFA_dom_sf"/>
</dbReference>
<dbReference type="InterPro" id="IPR013694">
    <property type="entry name" value="VIT"/>
</dbReference>
<comment type="caution">
    <text evidence="4">The sequence shown here is derived from an EMBL/GenBank/DDBJ whole genome shotgun (WGS) entry which is preliminary data.</text>
</comment>